<dbReference type="KEGG" id="sez:Sez_0880"/>
<comment type="catalytic activity">
    <reaction evidence="11">
        <text>DNA(n) + a 2'-deoxyribonucleoside 5'-triphosphate = DNA(n+1) + diphosphate</text>
        <dbReference type="Rhea" id="RHEA:22508"/>
        <dbReference type="Rhea" id="RHEA-COMP:17339"/>
        <dbReference type="Rhea" id="RHEA-COMP:17340"/>
        <dbReference type="ChEBI" id="CHEBI:33019"/>
        <dbReference type="ChEBI" id="CHEBI:61560"/>
        <dbReference type="ChEBI" id="CHEBI:173112"/>
        <dbReference type="EC" id="2.7.7.7"/>
    </reaction>
</comment>
<proteinExistence type="inferred from homology"/>
<feature type="domain" description="Polymerase/histidinol phosphatase N-terminal" evidence="12">
    <location>
        <begin position="13"/>
        <end position="80"/>
    </location>
</feature>
<evidence type="ECO:0000256" key="5">
    <source>
        <dbReference type="ARBA" id="ARBA00022679"/>
    </source>
</evidence>
<keyword evidence="6" id="KW-0548">Nucleotidyltransferase</keyword>
<keyword evidence="7" id="KW-0235">DNA replication</keyword>
<evidence type="ECO:0000256" key="2">
    <source>
        <dbReference type="ARBA" id="ARBA00009496"/>
    </source>
</evidence>
<evidence type="ECO:0000256" key="8">
    <source>
        <dbReference type="ARBA" id="ARBA00022932"/>
    </source>
</evidence>
<dbReference type="InterPro" id="IPR012340">
    <property type="entry name" value="NA-bd_OB-fold"/>
</dbReference>
<sequence length="1046" mass="119333">MVVRTLKEMSMFAQLDTKTVYSFMDSLIDLDHYFKQAKRLGYQAIGIMDQDNLYGAYHFIKGCQRHGLQPILGLEVAITVKEQTLTLKLVAKNDTGYQQLLKLSTEKMSGELDLDTLVQHLEGIAVIVPFRQSLSDLGLPFDYFIGIDEASDLSKIGSAERLIPLRTVRYFDNAETETLQMLHAIRDNVGLADTALVAKDQFLAPCQEVTAIFQEKCPEALLNLAELTASIAYHFDTDLKLPRFNRDKPAKEELRELTESGLRERQLWKEPYQSRLAEELAIISDMGFDDYFLIVWDLLRFGRSRGYYMGMGRGSAAGSLVAYSLRITGIDPVKNNLLFERFLNKERYSMPDIDIDLPDIYRSEFLHYVRDRYGSEHSAQIVTFSTFGPKQAIRDVFKRFGVPEYELASLTKKIGFKDTLSTVYEKNIAFRQTINSRLELQKAFEIAKCIEGNPRQTSIHAAGIVMSDDPLTNHIPLKKGEDMMVTQYDANAVEANGLLKMDFLGLRNLTLVQKMQEKVVNDYGLSIDIEAINLEDPETIALFARGDTKGIFQFEQHGAISLLKRIKPTSFEEIVATTSLNRPGASDYTQNFIKRRQGQENIDLIDPVIAPILEPTYGIMLYQEQVMQIAQVYAGFTLGKADLLRRAMSKKNLVEMQRMQEDFLTGARALGRSEETARLLFARMEKFAGYGFNRSHAFAYAALAFQLAYFKAHYPEVFFDVMMNYSSSDYITDALDFGFEAAQVTINTIPFNDKIERHKIYMGLKNIKGLPREFSYWIIENRPFTSVESFLCSIPEKYQKTSFLEPLIKIGLFDGFEKNRQKIINNLEGLLTFVNELGSLFADSSFSWVETEDYSAAEKYYFEQDLLGVGMSKHPLLAVAEKSTVAVTPITKLVKDTEATLLVQIDAIRVIRTKSSGQQMAFLSVTDTKKKLDVTLFPEQYAVYKQDLKEGHIYYINGRVKERDNRLQLVCHQLRLAQSQRYWLLVENHQHDAAISDILTAFSGETPVIIHYQEGKETLELNHIRVDVSKDLEEAISPYVLKTVFR</sequence>
<dbReference type="SMART" id="SM00481">
    <property type="entry name" value="POLIIIAc"/>
    <property type="match status" value="1"/>
</dbReference>
<protein>
    <recommendedName>
        <fullName evidence="4">DNA polymerase III subunit alpha</fullName>
        <ecNumber evidence="3">2.7.7.7</ecNumber>
    </recommendedName>
</protein>
<dbReference type="CDD" id="cd07431">
    <property type="entry name" value="PHP_PolIIIA"/>
    <property type="match status" value="1"/>
</dbReference>
<evidence type="ECO:0000256" key="3">
    <source>
        <dbReference type="ARBA" id="ARBA00012417"/>
    </source>
</evidence>
<dbReference type="GO" id="GO:0003676">
    <property type="term" value="F:nucleic acid binding"/>
    <property type="evidence" value="ECO:0007669"/>
    <property type="project" value="InterPro"/>
</dbReference>
<dbReference type="Pfam" id="PF14579">
    <property type="entry name" value="HHH_6"/>
    <property type="match status" value="1"/>
</dbReference>
<dbReference type="EC" id="2.7.7.7" evidence="3"/>
<dbReference type="NCBIfam" id="NF005582">
    <property type="entry name" value="PRK07279.1"/>
    <property type="match status" value="1"/>
</dbReference>
<evidence type="ECO:0000256" key="10">
    <source>
        <dbReference type="ARBA" id="ARBA00026073"/>
    </source>
</evidence>
<dbReference type="CDD" id="cd04485">
    <property type="entry name" value="DnaE_OBF"/>
    <property type="match status" value="1"/>
</dbReference>
<dbReference type="PANTHER" id="PTHR32294:SF0">
    <property type="entry name" value="DNA POLYMERASE III SUBUNIT ALPHA"/>
    <property type="match status" value="1"/>
</dbReference>
<gene>
    <name evidence="13" type="primary">dnaE</name>
    <name evidence="13" type="ordered locus">Sez_0880</name>
</gene>
<reference evidence="13 14" key="1">
    <citation type="journal article" date="2008" name="PLoS ONE">
        <title>Genome sequence of a lancefield group C Streptococcus zooepidemicus strain causing epidemic nephritis: new information about an old disease.</title>
        <authorList>
            <person name="Beres S.B."/>
            <person name="Sesso R."/>
            <person name="Pinto S.W.L."/>
            <person name="Hoe N.P."/>
            <person name="Porcella S.F."/>
            <person name="Deleo F.R."/>
            <person name="Musser J.M."/>
        </authorList>
    </citation>
    <scope>NUCLEOTIDE SEQUENCE [LARGE SCALE GENOMIC DNA]</scope>
    <source>
        <strain evidence="13 14">MGCS10565</strain>
    </source>
</reference>
<comment type="function">
    <text evidence="9">DNA polymerase III is a complex, multichain enzyme responsible for most of the replicative synthesis in bacteria. This DNA polymerase also exhibits 3' to 5' exonuclease activity. The alpha chain is the DNA polymerase.</text>
</comment>
<keyword evidence="5" id="KW-0808">Transferase</keyword>
<dbReference type="Pfam" id="PF02811">
    <property type="entry name" value="PHP"/>
    <property type="match status" value="1"/>
</dbReference>
<evidence type="ECO:0000313" key="14">
    <source>
        <dbReference type="Proteomes" id="UP000001873"/>
    </source>
</evidence>
<dbReference type="PANTHER" id="PTHR32294">
    <property type="entry name" value="DNA POLYMERASE III SUBUNIT ALPHA"/>
    <property type="match status" value="1"/>
</dbReference>
<dbReference type="InterPro" id="IPR004365">
    <property type="entry name" value="NA-bd_OB_tRNA"/>
</dbReference>
<dbReference type="InterPro" id="IPR004013">
    <property type="entry name" value="PHP_dom"/>
</dbReference>
<dbReference type="InterPro" id="IPR011708">
    <property type="entry name" value="DNA_pol3_alpha_NTPase_dom"/>
</dbReference>
<organism evidence="13 14">
    <name type="scientific">Streptococcus equi subsp. zooepidemicus (strain MGCS10565)</name>
    <dbReference type="NCBI Taxonomy" id="552526"/>
    <lineage>
        <taxon>Bacteria</taxon>
        <taxon>Bacillati</taxon>
        <taxon>Bacillota</taxon>
        <taxon>Bacilli</taxon>
        <taxon>Lactobacillales</taxon>
        <taxon>Streptococcaceae</taxon>
        <taxon>Streptococcus</taxon>
    </lineage>
</organism>
<comment type="subcellular location">
    <subcellularLocation>
        <location evidence="1">Cytoplasm</location>
    </subcellularLocation>
</comment>
<dbReference type="InterPro" id="IPR003141">
    <property type="entry name" value="Pol/His_phosphatase_N"/>
</dbReference>
<dbReference type="GO" id="GO:0008408">
    <property type="term" value="F:3'-5' exonuclease activity"/>
    <property type="evidence" value="ECO:0007669"/>
    <property type="project" value="InterPro"/>
</dbReference>
<comment type="similarity">
    <text evidence="2">Belongs to the DNA polymerase type-C family. DnaE subfamily.</text>
</comment>
<dbReference type="Pfam" id="PF07733">
    <property type="entry name" value="DNA_pol3_alpha"/>
    <property type="match status" value="1"/>
</dbReference>
<evidence type="ECO:0000259" key="12">
    <source>
        <dbReference type="SMART" id="SM00481"/>
    </source>
</evidence>
<evidence type="ECO:0000256" key="11">
    <source>
        <dbReference type="ARBA" id="ARBA00049244"/>
    </source>
</evidence>
<evidence type="ECO:0000256" key="1">
    <source>
        <dbReference type="ARBA" id="ARBA00004496"/>
    </source>
</evidence>
<dbReference type="GO" id="GO:0006260">
    <property type="term" value="P:DNA replication"/>
    <property type="evidence" value="ECO:0007669"/>
    <property type="project" value="UniProtKB-KW"/>
</dbReference>
<dbReference type="GO" id="GO:0005737">
    <property type="term" value="C:cytoplasm"/>
    <property type="evidence" value="ECO:0007669"/>
    <property type="project" value="UniProtKB-SubCell"/>
</dbReference>
<dbReference type="Pfam" id="PF17657">
    <property type="entry name" value="DNA_pol3_finger"/>
    <property type="match status" value="1"/>
</dbReference>
<dbReference type="InterPro" id="IPR040982">
    <property type="entry name" value="DNA_pol3_finger"/>
</dbReference>
<evidence type="ECO:0000313" key="13">
    <source>
        <dbReference type="EMBL" id="ACG62238.1"/>
    </source>
</evidence>
<evidence type="ECO:0000256" key="7">
    <source>
        <dbReference type="ARBA" id="ARBA00022705"/>
    </source>
</evidence>
<keyword evidence="8" id="KW-0239">DNA-directed DNA polymerase</keyword>
<dbReference type="InterPro" id="IPR041931">
    <property type="entry name" value="DNA_pol3_alpha_thumb_dom"/>
</dbReference>
<dbReference type="Gene3D" id="2.40.50.140">
    <property type="entry name" value="Nucleic acid-binding proteins"/>
    <property type="match status" value="1"/>
</dbReference>
<dbReference type="AlphaFoldDB" id="B4U2M1"/>
<dbReference type="Gene3D" id="1.10.10.1600">
    <property type="entry name" value="Bacterial DNA polymerase III alpha subunit, thumb domain"/>
    <property type="match status" value="1"/>
</dbReference>
<evidence type="ECO:0000256" key="9">
    <source>
        <dbReference type="ARBA" id="ARBA00025611"/>
    </source>
</evidence>
<dbReference type="HOGENOM" id="CLU_001600_0_1_9"/>
<comment type="subunit">
    <text evidence="10">DNA polymerase III contains a core (composed of alpha, epsilon and theta chains) that associates with a tau subunit. This core dimerizes to form the POLIII' complex. PolIII' associates with the gamma complex (composed of gamma, delta, delta', psi and chi chains) and with the beta chain to form the complete DNA polymerase III complex.</text>
</comment>
<dbReference type="Proteomes" id="UP000001873">
    <property type="component" value="Chromosome"/>
</dbReference>
<dbReference type="Pfam" id="PF01336">
    <property type="entry name" value="tRNA_anti-codon"/>
    <property type="match status" value="1"/>
</dbReference>
<evidence type="ECO:0000256" key="6">
    <source>
        <dbReference type="ARBA" id="ARBA00022695"/>
    </source>
</evidence>
<dbReference type="SUPFAM" id="SSF89550">
    <property type="entry name" value="PHP domain-like"/>
    <property type="match status" value="1"/>
</dbReference>
<dbReference type="InterPro" id="IPR016195">
    <property type="entry name" value="Pol/histidinol_Pase-like"/>
</dbReference>
<evidence type="ECO:0000256" key="4">
    <source>
        <dbReference type="ARBA" id="ARBA00019114"/>
    </source>
</evidence>
<dbReference type="EMBL" id="CP001129">
    <property type="protein sequence ID" value="ACG62238.1"/>
    <property type="molecule type" value="Genomic_DNA"/>
</dbReference>
<dbReference type="InterPro" id="IPR004805">
    <property type="entry name" value="DnaE2/DnaE/PolC"/>
</dbReference>
<dbReference type="Gene3D" id="3.20.20.140">
    <property type="entry name" value="Metal-dependent hydrolases"/>
    <property type="match status" value="1"/>
</dbReference>
<accession>B4U2M1</accession>
<name>B4U2M1_STREM</name>
<dbReference type="InterPro" id="IPR029460">
    <property type="entry name" value="DNAPol_HHH"/>
</dbReference>
<dbReference type="NCBIfam" id="TIGR00594">
    <property type="entry name" value="polc"/>
    <property type="match status" value="1"/>
</dbReference>
<dbReference type="GO" id="GO:0003887">
    <property type="term" value="F:DNA-directed DNA polymerase activity"/>
    <property type="evidence" value="ECO:0007669"/>
    <property type="project" value="UniProtKB-KW"/>
</dbReference>